<evidence type="ECO:0000256" key="3">
    <source>
        <dbReference type="ARBA" id="ARBA00022448"/>
    </source>
</evidence>
<dbReference type="GO" id="GO:0015628">
    <property type="term" value="P:protein secretion by the type II secretion system"/>
    <property type="evidence" value="ECO:0007669"/>
    <property type="project" value="InterPro"/>
</dbReference>
<evidence type="ECO:0000256" key="7">
    <source>
        <dbReference type="ARBA" id="ARBA00022927"/>
    </source>
</evidence>
<sequence length="170" mass="18460">MKLAALMHQSRQTFLEFWAARDAREQSMLAVAALVVIFGLAYVLLINPAMAGRDSLNKNLPLLRLQVAQMQALAKQATVLSVKSAVPPAAMSKENIEAALARNGLKPQSVLLTGDYAKVQLASVSFSATMEWLDDMQQTALLSVVDANIVALPKPDMVNATFTLRQPSHE</sequence>
<feature type="transmembrane region" description="Helical" evidence="10">
    <location>
        <begin position="27"/>
        <end position="46"/>
    </location>
</feature>
<proteinExistence type="inferred from homology"/>
<organism evidence="11 12">
    <name type="scientific">Candidatus Gallionella acididurans</name>
    <dbReference type="NCBI Taxonomy" id="1796491"/>
    <lineage>
        <taxon>Bacteria</taxon>
        <taxon>Pseudomonadati</taxon>
        <taxon>Pseudomonadota</taxon>
        <taxon>Betaproteobacteria</taxon>
        <taxon>Nitrosomonadales</taxon>
        <taxon>Gallionellaceae</taxon>
        <taxon>Gallionella</taxon>
    </lineage>
</organism>
<gene>
    <name evidence="11" type="ORF">AWT59_1041</name>
</gene>
<evidence type="ECO:0000313" key="11">
    <source>
        <dbReference type="EMBL" id="KXS32799.1"/>
    </source>
</evidence>
<dbReference type="SUPFAM" id="SSF103054">
    <property type="entry name" value="General secretion pathway protein M, EpsM"/>
    <property type="match status" value="1"/>
</dbReference>
<dbReference type="EMBL" id="LSLI01000018">
    <property type="protein sequence ID" value="KXS32799.1"/>
    <property type="molecule type" value="Genomic_DNA"/>
</dbReference>
<protein>
    <submittedName>
        <fullName evidence="11">General secretion pathway protein GspM</fullName>
    </submittedName>
</protein>
<evidence type="ECO:0000256" key="9">
    <source>
        <dbReference type="ARBA" id="ARBA00023136"/>
    </source>
</evidence>
<accession>A0A139BUY3</accession>
<evidence type="ECO:0000256" key="4">
    <source>
        <dbReference type="ARBA" id="ARBA00022475"/>
    </source>
</evidence>
<dbReference type="AlphaFoldDB" id="A0A139BUY3"/>
<dbReference type="GO" id="GO:0015627">
    <property type="term" value="C:type II protein secretion system complex"/>
    <property type="evidence" value="ECO:0007669"/>
    <property type="project" value="InterPro"/>
</dbReference>
<evidence type="ECO:0000256" key="6">
    <source>
        <dbReference type="ARBA" id="ARBA00022692"/>
    </source>
</evidence>
<keyword evidence="7" id="KW-0653">Protein transport</keyword>
<dbReference type="Gene3D" id="3.30.1360.100">
    <property type="entry name" value="General secretion pathway protein M, EpsM"/>
    <property type="match status" value="1"/>
</dbReference>
<keyword evidence="8 10" id="KW-1133">Transmembrane helix</keyword>
<evidence type="ECO:0000256" key="5">
    <source>
        <dbReference type="ARBA" id="ARBA00022519"/>
    </source>
</evidence>
<evidence type="ECO:0000256" key="10">
    <source>
        <dbReference type="SAM" id="Phobius"/>
    </source>
</evidence>
<keyword evidence="6 10" id="KW-0812">Transmembrane</keyword>
<dbReference type="Proteomes" id="UP000070578">
    <property type="component" value="Unassembled WGS sequence"/>
</dbReference>
<name>A0A139BUY3_9PROT</name>
<comment type="caution">
    <text evidence="11">The sequence shown here is derived from an EMBL/GenBank/DDBJ whole genome shotgun (WGS) entry which is preliminary data.</text>
</comment>
<dbReference type="Pfam" id="PF04612">
    <property type="entry name" value="T2SSM"/>
    <property type="match status" value="1"/>
</dbReference>
<dbReference type="GO" id="GO:0005886">
    <property type="term" value="C:plasma membrane"/>
    <property type="evidence" value="ECO:0007669"/>
    <property type="project" value="UniProtKB-SubCell"/>
</dbReference>
<keyword evidence="3" id="KW-0813">Transport</keyword>
<evidence type="ECO:0000256" key="2">
    <source>
        <dbReference type="ARBA" id="ARBA00010637"/>
    </source>
</evidence>
<evidence type="ECO:0000256" key="8">
    <source>
        <dbReference type="ARBA" id="ARBA00022989"/>
    </source>
</evidence>
<keyword evidence="9 10" id="KW-0472">Membrane</keyword>
<keyword evidence="5" id="KW-0997">Cell inner membrane</keyword>
<reference evidence="11 12" key="1">
    <citation type="submission" date="2016-02" db="EMBL/GenBank/DDBJ databases">
        <authorList>
            <person name="Wen L."/>
            <person name="He K."/>
            <person name="Yang H."/>
        </authorList>
    </citation>
    <scope>NUCLEOTIDE SEQUENCE [LARGE SCALE GENOMIC DNA]</scope>
    <source>
        <strain evidence="11">ShG14-8</strain>
    </source>
</reference>
<comment type="subcellular location">
    <subcellularLocation>
        <location evidence="1">Cell inner membrane</location>
        <topology evidence="1">Single-pass membrane protein</topology>
    </subcellularLocation>
</comment>
<reference evidence="11 12" key="2">
    <citation type="submission" date="2016-03" db="EMBL/GenBank/DDBJ databases">
        <title>New uncultured bacterium of the family Gallionellaceae from acid mine drainage: description and reconstruction of genome based on metagenomic analysis of microbial community.</title>
        <authorList>
            <person name="Kadnikov V."/>
            <person name="Ivasenko D."/>
            <person name="Beletsky A."/>
            <person name="Mardanov A."/>
            <person name="Danilova E."/>
            <person name="Pimenov N."/>
            <person name="Karnachuk O."/>
            <person name="Ravin N."/>
        </authorList>
    </citation>
    <scope>NUCLEOTIDE SEQUENCE [LARGE SCALE GENOMIC DNA]</scope>
    <source>
        <strain evidence="11">ShG14-8</strain>
    </source>
</reference>
<dbReference type="InterPro" id="IPR007690">
    <property type="entry name" value="T2SS_GspM"/>
</dbReference>
<keyword evidence="4" id="KW-1003">Cell membrane</keyword>
<evidence type="ECO:0000256" key="1">
    <source>
        <dbReference type="ARBA" id="ARBA00004377"/>
    </source>
</evidence>
<comment type="similarity">
    <text evidence="2">Belongs to the GSP M family.</text>
</comment>
<dbReference type="InterPro" id="IPR023229">
    <property type="entry name" value="T2SS_M_periplasmic_sf"/>
</dbReference>
<evidence type="ECO:0000313" key="12">
    <source>
        <dbReference type="Proteomes" id="UP000070578"/>
    </source>
</evidence>